<evidence type="ECO:0000256" key="7">
    <source>
        <dbReference type="ARBA" id="ARBA00022989"/>
    </source>
</evidence>
<protein>
    <recommendedName>
        <fullName evidence="12 15">Ferrous iron transport protein B</fullName>
    </recommendedName>
</protein>
<feature type="transmembrane region" description="Helical" evidence="15">
    <location>
        <begin position="499"/>
        <end position="521"/>
    </location>
</feature>
<keyword evidence="18" id="KW-1185">Reference proteome</keyword>
<feature type="transmembrane region" description="Helical" evidence="15">
    <location>
        <begin position="327"/>
        <end position="351"/>
    </location>
</feature>
<feature type="binding site" evidence="13">
    <location>
        <begin position="122"/>
        <end position="125"/>
    </location>
    <ligand>
        <name>GTP</name>
        <dbReference type="ChEBI" id="CHEBI:37565"/>
        <label>1</label>
    </ligand>
</feature>
<evidence type="ECO:0000259" key="16">
    <source>
        <dbReference type="PROSITE" id="PS51711"/>
    </source>
</evidence>
<dbReference type="SUPFAM" id="SSF52540">
    <property type="entry name" value="P-loop containing nucleoside triphosphate hydrolases"/>
    <property type="match status" value="1"/>
</dbReference>
<comment type="caution">
    <text evidence="17">The sequence shown here is derived from an EMBL/GenBank/DDBJ whole genome shotgun (WGS) entry which is preliminary data.</text>
</comment>
<evidence type="ECO:0000256" key="6">
    <source>
        <dbReference type="ARBA" id="ARBA00022741"/>
    </source>
</evidence>
<dbReference type="Pfam" id="PF07664">
    <property type="entry name" value="FeoB_C"/>
    <property type="match status" value="1"/>
</dbReference>
<evidence type="ECO:0000256" key="8">
    <source>
        <dbReference type="ARBA" id="ARBA00023004"/>
    </source>
</evidence>
<feature type="binding site" evidence="13">
    <location>
        <begin position="58"/>
        <end position="61"/>
    </location>
    <ligand>
        <name>GTP</name>
        <dbReference type="ChEBI" id="CHEBI:37565"/>
        <label>1</label>
    </ligand>
</feature>
<dbReference type="RefSeq" id="WP_111063848.1">
    <property type="nucleotide sequence ID" value="NZ_JBHUCU010000005.1"/>
</dbReference>
<dbReference type="InterPro" id="IPR011640">
    <property type="entry name" value="Fe2_transport_prot_B_C"/>
</dbReference>
<proteinExistence type="inferred from homology"/>
<comment type="function">
    <text evidence="15">Probable transporter of a GTP-driven Fe(2+) uptake system.</text>
</comment>
<dbReference type="GO" id="GO:0015093">
    <property type="term" value="F:ferrous iron transmembrane transporter activity"/>
    <property type="evidence" value="ECO:0007669"/>
    <property type="project" value="UniProtKB-UniRule"/>
</dbReference>
<feature type="binding site" evidence="13">
    <location>
        <begin position="37"/>
        <end position="41"/>
    </location>
    <ligand>
        <name>GTP</name>
        <dbReference type="ChEBI" id="CHEBI:37565"/>
        <label>1</label>
    </ligand>
</feature>
<keyword evidence="14" id="KW-0460">Magnesium</keyword>
<dbReference type="OrthoDB" id="9809127at2"/>
<evidence type="ECO:0000313" key="17">
    <source>
        <dbReference type="EMBL" id="PZE16431.1"/>
    </source>
</evidence>
<keyword evidence="14" id="KW-0479">Metal-binding</keyword>
<dbReference type="GO" id="GO:0005525">
    <property type="term" value="F:GTP binding"/>
    <property type="evidence" value="ECO:0007669"/>
    <property type="project" value="UniProtKB-KW"/>
</dbReference>
<gene>
    <name evidence="17" type="primary">feoB</name>
    <name evidence="17" type="ORF">DNU06_12845</name>
</gene>
<dbReference type="InterPro" id="IPR005225">
    <property type="entry name" value="Small_GTP-bd"/>
</dbReference>
<feature type="transmembrane region" description="Helical" evidence="15">
    <location>
        <begin position="405"/>
        <end position="431"/>
    </location>
</feature>
<feature type="transmembrane region" description="Helical" evidence="15">
    <location>
        <begin position="271"/>
        <end position="294"/>
    </location>
</feature>
<dbReference type="NCBIfam" id="TIGR00437">
    <property type="entry name" value="feoB"/>
    <property type="match status" value="1"/>
</dbReference>
<evidence type="ECO:0000313" key="18">
    <source>
        <dbReference type="Proteomes" id="UP000249248"/>
    </source>
</evidence>
<keyword evidence="3" id="KW-1003">Cell membrane</keyword>
<dbReference type="InterPro" id="IPR006073">
    <property type="entry name" value="GTP-bd"/>
</dbReference>
<dbReference type="PANTHER" id="PTHR43185:SF1">
    <property type="entry name" value="FE(2+) TRANSPORTER FEOB"/>
    <property type="match status" value="1"/>
</dbReference>
<dbReference type="PROSITE" id="PS51711">
    <property type="entry name" value="G_FEOB"/>
    <property type="match status" value="1"/>
</dbReference>
<evidence type="ECO:0000256" key="14">
    <source>
        <dbReference type="PIRSR" id="PIRSR603373-2"/>
    </source>
</evidence>
<accession>A0A2W1N0H5</accession>
<dbReference type="GO" id="GO:0005886">
    <property type="term" value="C:plasma membrane"/>
    <property type="evidence" value="ECO:0007669"/>
    <property type="project" value="UniProtKB-SubCell"/>
</dbReference>
<keyword evidence="10 13" id="KW-0342">GTP-binding</keyword>
<organism evidence="17 18">
    <name type="scientific">Putridiphycobacter roseus</name>
    <dbReference type="NCBI Taxonomy" id="2219161"/>
    <lineage>
        <taxon>Bacteria</taxon>
        <taxon>Pseudomonadati</taxon>
        <taxon>Bacteroidota</taxon>
        <taxon>Flavobacteriia</taxon>
        <taxon>Flavobacteriales</taxon>
        <taxon>Crocinitomicaceae</taxon>
        <taxon>Putridiphycobacter</taxon>
    </lineage>
</organism>
<dbReference type="InterPro" id="IPR003373">
    <property type="entry name" value="Fe2_transport_prot-B"/>
</dbReference>
<dbReference type="Pfam" id="PF02421">
    <property type="entry name" value="FeoB_N"/>
    <property type="match status" value="1"/>
</dbReference>
<feature type="domain" description="FeoB-type G" evidence="16">
    <location>
        <begin position="5"/>
        <end position="171"/>
    </location>
</feature>
<evidence type="ECO:0000256" key="1">
    <source>
        <dbReference type="ARBA" id="ARBA00004651"/>
    </source>
</evidence>
<dbReference type="InterPro" id="IPR050860">
    <property type="entry name" value="FeoB_GTPase"/>
</dbReference>
<feature type="transmembrane region" description="Helical" evidence="15">
    <location>
        <begin position="443"/>
        <end position="464"/>
    </location>
</feature>
<dbReference type="NCBIfam" id="TIGR00231">
    <property type="entry name" value="small_GTP"/>
    <property type="match status" value="1"/>
</dbReference>
<reference evidence="17 18" key="1">
    <citation type="submission" date="2018-06" db="EMBL/GenBank/DDBJ databases">
        <title>The draft genome sequence of Crocinitomix sp. SM1701.</title>
        <authorList>
            <person name="Zhang X."/>
        </authorList>
    </citation>
    <scope>NUCLEOTIDE SEQUENCE [LARGE SCALE GENOMIC DNA]</scope>
    <source>
        <strain evidence="17 18">SM1701</strain>
    </source>
</reference>
<keyword evidence="11 15" id="KW-0472">Membrane</keyword>
<dbReference type="EMBL" id="QKSB01000008">
    <property type="protein sequence ID" value="PZE16431.1"/>
    <property type="molecule type" value="Genomic_DNA"/>
</dbReference>
<evidence type="ECO:0000256" key="10">
    <source>
        <dbReference type="ARBA" id="ARBA00023134"/>
    </source>
</evidence>
<keyword evidence="6 13" id="KW-0547">Nucleotide-binding</keyword>
<evidence type="ECO:0000256" key="2">
    <source>
        <dbReference type="ARBA" id="ARBA00022448"/>
    </source>
</evidence>
<dbReference type="GO" id="GO:0046872">
    <property type="term" value="F:metal ion binding"/>
    <property type="evidence" value="ECO:0007669"/>
    <property type="project" value="UniProtKB-KW"/>
</dbReference>
<name>A0A2W1N0H5_9FLAO</name>
<evidence type="ECO:0000256" key="11">
    <source>
        <dbReference type="ARBA" id="ARBA00023136"/>
    </source>
</evidence>
<keyword evidence="4 15" id="KW-0410">Iron transport</keyword>
<dbReference type="InterPro" id="IPR027417">
    <property type="entry name" value="P-loop_NTPase"/>
</dbReference>
<evidence type="ECO:0000256" key="12">
    <source>
        <dbReference type="NCBIfam" id="TIGR00437"/>
    </source>
</evidence>
<dbReference type="PRINTS" id="PR00326">
    <property type="entry name" value="GTP1OBG"/>
</dbReference>
<feature type="binding site" evidence="14">
    <location>
        <position position="27"/>
    </location>
    <ligand>
        <name>Mg(2+)</name>
        <dbReference type="ChEBI" id="CHEBI:18420"/>
        <label>2</label>
    </ligand>
</feature>
<evidence type="ECO:0000256" key="5">
    <source>
        <dbReference type="ARBA" id="ARBA00022692"/>
    </source>
</evidence>
<keyword evidence="9" id="KW-0406">Ion transport</keyword>
<keyword evidence="5 15" id="KW-0812">Transmembrane</keyword>
<sequence>MKEERHQIALIGNPNIGKTTLFNKLCGLNQKTGNYPGVTVDQVKGFVKVAGQEVELIDLPGINSIFPTSEDERVVYDFLTNTDTVNKPEKILVVVSALNFKRNLYLFHQIKDLEMPVVLVVNMLDAAKKQGIFIDLEKLGKLVGCPVLGVSAKTGEGIEDLKKMMLEKVPESKSEISNYNLSLDKEKLKAFAQNSGLTSTYAGFLQLIFKEEKELVHALSNGNTTPHKLRVNESILRYKLINSYFTEVYREDKTKASDFSTRLDRILMHPIWGYAIFLGIMFLVFQAIFTLAAFPMDWIDEGTTAIGSFLKDLLPEGYLSDLVTEGLIPGIGGVVIFIPQISILFFFFAILEETGYMTRIVFLMDRIMQRFGMSGKSVVPLISGMACAIPSIMATRTIENRKERLITILVAPLLTCSARIPVYVILIALIVPNTYIGPFGLQGLAMLGMYLLGIVSALLSAWVFKMILKSKHKSNLILEMPRYLVPSMRNIGISVWKSVSSFVTNAGKIIVATSIILFVLATNGGDKFENAETLVAAQDVKLVGDAFDSELAHFKLENSYLGWIGKKIEPVIKPLGYDWKIGIALISSLAAREVFISTMAIIYNIDSEEPLTIKEKMQREVNANTGMATFSLATSVSLLMFYAFALQCFSTVAVTYKETKSLKWTVVQFSYMSVFAYLVSLIVYQLLA</sequence>
<evidence type="ECO:0000256" key="13">
    <source>
        <dbReference type="PIRSR" id="PIRSR603373-1"/>
    </source>
</evidence>
<dbReference type="CDD" id="cd01879">
    <property type="entry name" value="FeoB"/>
    <property type="match status" value="1"/>
</dbReference>
<keyword evidence="2 15" id="KW-0813">Transport</keyword>
<feature type="transmembrane region" description="Helical" evidence="15">
    <location>
        <begin position="581"/>
        <end position="605"/>
    </location>
</feature>
<comment type="subcellular location">
    <subcellularLocation>
        <location evidence="15">Cell inner membrane</location>
        <topology evidence="15">Multi-pass membrane protein</topology>
    </subcellularLocation>
    <subcellularLocation>
        <location evidence="1">Cell membrane</location>
        <topology evidence="1">Multi-pass membrane protein</topology>
    </subcellularLocation>
</comment>
<evidence type="ECO:0000256" key="15">
    <source>
        <dbReference type="RuleBase" id="RU362098"/>
    </source>
</evidence>
<dbReference type="InterPro" id="IPR030389">
    <property type="entry name" value="G_FEOB_dom"/>
</dbReference>
<dbReference type="InterPro" id="IPR011642">
    <property type="entry name" value="Gate_dom"/>
</dbReference>
<dbReference type="AlphaFoldDB" id="A0A2W1N0H5"/>
<evidence type="ECO:0000256" key="4">
    <source>
        <dbReference type="ARBA" id="ARBA00022496"/>
    </source>
</evidence>
<evidence type="ECO:0000256" key="9">
    <source>
        <dbReference type="ARBA" id="ARBA00023065"/>
    </source>
</evidence>
<dbReference type="Gene3D" id="3.40.50.300">
    <property type="entry name" value="P-loop containing nucleotide triphosphate hydrolases"/>
    <property type="match status" value="1"/>
</dbReference>
<feature type="transmembrane region" description="Helical" evidence="15">
    <location>
        <begin position="626"/>
        <end position="646"/>
    </location>
</feature>
<evidence type="ECO:0000256" key="3">
    <source>
        <dbReference type="ARBA" id="ARBA00022475"/>
    </source>
</evidence>
<dbReference type="PANTHER" id="PTHR43185">
    <property type="entry name" value="FERROUS IRON TRANSPORT PROTEIN B"/>
    <property type="match status" value="1"/>
</dbReference>
<feature type="binding site" evidence="14">
    <location>
        <position position="23"/>
    </location>
    <ligand>
        <name>Mg(2+)</name>
        <dbReference type="ChEBI" id="CHEBI:18420"/>
        <label>2</label>
    </ligand>
</feature>
<keyword evidence="8 15" id="KW-0408">Iron</keyword>
<comment type="similarity">
    <text evidence="15">Belongs to the TRAFAC class TrmE-Era-EngA-EngB-Septin-like GTPase superfamily. FeoB GTPase (TC 9.A.8) family.</text>
</comment>
<feature type="transmembrane region" description="Helical" evidence="15">
    <location>
        <begin position="666"/>
        <end position="687"/>
    </location>
</feature>
<dbReference type="Pfam" id="PF07670">
    <property type="entry name" value="Gate"/>
    <property type="match status" value="2"/>
</dbReference>
<feature type="binding site" evidence="13">
    <location>
        <begin position="12"/>
        <end position="19"/>
    </location>
    <ligand>
        <name>GTP</name>
        <dbReference type="ChEBI" id="CHEBI:37565"/>
        <label>1</label>
    </ligand>
</feature>
<keyword evidence="7 15" id="KW-1133">Transmembrane helix</keyword>
<dbReference type="Proteomes" id="UP000249248">
    <property type="component" value="Unassembled WGS sequence"/>
</dbReference>